<gene>
    <name evidence="1" type="ORF">DPQ25_04130</name>
</gene>
<reference evidence="1 2" key="1">
    <citation type="submission" date="2018-06" db="EMBL/GenBank/DDBJ databases">
        <title>Noncontiguous genome sequence of Ruminococcaceae bacterium ASD2818.</title>
        <authorList>
            <person name="Chaplin A.V."/>
            <person name="Sokolova S.R."/>
            <person name="Kochetkova T.O."/>
            <person name="Goltsov A.Y."/>
            <person name="Trofimov D.Y."/>
            <person name="Efimov B.A."/>
        </authorList>
    </citation>
    <scope>NUCLEOTIDE SEQUENCE [LARGE SCALE GENOMIC DNA]</scope>
    <source>
        <strain evidence="1 2">ASD2818</strain>
    </source>
</reference>
<sequence length="62" mass="6499">MCYTFVEQMAAGIVARPGTCGYSCGVLAGKVATCGQHKRQKKAGKRGGYALSASRVICETKV</sequence>
<proteinExistence type="predicted"/>
<keyword evidence="2" id="KW-1185">Reference proteome</keyword>
<comment type="caution">
    <text evidence="1">The sequence shown here is derived from an EMBL/GenBank/DDBJ whole genome shotgun (WGS) entry which is preliminary data.</text>
</comment>
<accession>A0A328UGL5</accession>
<dbReference type="Proteomes" id="UP000249377">
    <property type="component" value="Unassembled WGS sequence"/>
</dbReference>
<name>A0A328UGL5_9FIRM</name>
<evidence type="ECO:0000313" key="2">
    <source>
        <dbReference type="Proteomes" id="UP000249377"/>
    </source>
</evidence>
<dbReference type="EMBL" id="QLYR01000001">
    <property type="protein sequence ID" value="RAQ30678.1"/>
    <property type="molecule type" value="Genomic_DNA"/>
</dbReference>
<dbReference type="AlphaFoldDB" id="A0A328UGL5"/>
<organism evidence="1 2">
    <name type="scientific">Hydrogeniiclostridium mannosilyticum</name>
    <dbReference type="NCBI Taxonomy" id="2764322"/>
    <lineage>
        <taxon>Bacteria</taxon>
        <taxon>Bacillati</taxon>
        <taxon>Bacillota</taxon>
        <taxon>Clostridia</taxon>
        <taxon>Eubacteriales</taxon>
        <taxon>Acutalibacteraceae</taxon>
        <taxon>Hydrogeniiclostridium</taxon>
    </lineage>
</organism>
<evidence type="ECO:0000313" key="1">
    <source>
        <dbReference type="EMBL" id="RAQ30678.1"/>
    </source>
</evidence>
<protein>
    <submittedName>
        <fullName evidence="1">Uncharacterized protein</fullName>
    </submittedName>
</protein>